<keyword evidence="3" id="KW-1185">Reference proteome</keyword>
<organism evidence="2 3">
    <name type="scientific">Galerina marginata (strain CBS 339.88)</name>
    <dbReference type="NCBI Taxonomy" id="685588"/>
    <lineage>
        <taxon>Eukaryota</taxon>
        <taxon>Fungi</taxon>
        <taxon>Dikarya</taxon>
        <taxon>Basidiomycota</taxon>
        <taxon>Agaricomycotina</taxon>
        <taxon>Agaricomycetes</taxon>
        <taxon>Agaricomycetidae</taxon>
        <taxon>Agaricales</taxon>
        <taxon>Agaricineae</taxon>
        <taxon>Strophariaceae</taxon>
        <taxon>Galerina</taxon>
    </lineage>
</organism>
<proteinExistence type="predicted"/>
<protein>
    <submittedName>
        <fullName evidence="2">Uncharacterized protein</fullName>
    </submittedName>
</protein>
<reference evidence="3" key="1">
    <citation type="journal article" date="2014" name="Proc. Natl. Acad. Sci. U.S.A.">
        <title>Extensive sampling of basidiomycete genomes demonstrates inadequacy of the white-rot/brown-rot paradigm for wood decay fungi.</title>
        <authorList>
            <person name="Riley R."/>
            <person name="Salamov A.A."/>
            <person name="Brown D.W."/>
            <person name="Nagy L.G."/>
            <person name="Floudas D."/>
            <person name="Held B.W."/>
            <person name="Levasseur A."/>
            <person name="Lombard V."/>
            <person name="Morin E."/>
            <person name="Otillar R."/>
            <person name="Lindquist E.A."/>
            <person name="Sun H."/>
            <person name="LaButti K.M."/>
            <person name="Schmutz J."/>
            <person name="Jabbour D."/>
            <person name="Luo H."/>
            <person name="Baker S.E."/>
            <person name="Pisabarro A.G."/>
            <person name="Walton J.D."/>
            <person name="Blanchette R.A."/>
            <person name="Henrissat B."/>
            <person name="Martin F."/>
            <person name="Cullen D."/>
            <person name="Hibbett D.S."/>
            <person name="Grigoriev I.V."/>
        </authorList>
    </citation>
    <scope>NUCLEOTIDE SEQUENCE [LARGE SCALE GENOMIC DNA]</scope>
    <source>
        <strain evidence="3">CBS 339.88</strain>
    </source>
</reference>
<evidence type="ECO:0000256" key="1">
    <source>
        <dbReference type="SAM" id="MobiDB-lite"/>
    </source>
</evidence>
<dbReference type="OrthoDB" id="66095at2759"/>
<name>A0A067T4P4_GALM3</name>
<feature type="region of interest" description="Disordered" evidence="1">
    <location>
        <begin position="1"/>
        <end position="24"/>
    </location>
</feature>
<evidence type="ECO:0000313" key="2">
    <source>
        <dbReference type="EMBL" id="KDR78101.1"/>
    </source>
</evidence>
<gene>
    <name evidence="2" type="ORF">GALMADRAFT_224488</name>
</gene>
<evidence type="ECO:0000313" key="3">
    <source>
        <dbReference type="Proteomes" id="UP000027222"/>
    </source>
</evidence>
<accession>A0A067T4P4</accession>
<dbReference type="AlphaFoldDB" id="A0A067T4P4"/>
<dbReference type="Proteomes" id="UP000027222">
    <property type="component" value="Unassembled WGS sequence"/>
</dbReference>
<dbReference type="STRING" id="685588.A0A067T4P4"/>
<feature type="compositionally biased region" description="Low complexity" evidence="1">
    <location>
        <begin position="1"/>
        <end position="12"/>
    </location>
</feature>
<dbReference type="HOGENOM" id="CLU_041809_1_0_1"/>
<dbReference type="EMBL" id="KL142375">
    <property type="protein sequence ID" value="KDR78101.1"/>
    <property type="molecule type" value="Genomic_DNA"/>
</dbReference>
<sequence>MGSTLSSVLSSSGDPEGDHWHTPTPDDVYEVRQALLAYVPAELANKIIDDAHYWPKVSYSMAVPADEVNQVITQRHGPVCSLVTPRLSDWIGLEERVHIKEVYFKVKSHDQGWCDENSSPGKYGGSWTWFEAAIIRGLACDSDLPEGDVKARIGKALDSQQNDDITEAIVIKNPDSGLDVWHIQRNIRASSTPVVHEVVWTDTTPDTGIDEEMLLDTTGAGRGTGFIPLLRLGDRIAVIARAMYPGWANYVAGVEVEVSYSV</sequence>